<protein>
    <submittedName>
        <fullName evidence="1">Uncharacterized protein</fullName>
    </submittedName>
</protein>
<dbReference type="HOGENOM" id="CLU_955798_0_0_6"/>
<dbReference type="RefSeq" id="WP_004999417.1">
    <property type="nucleotide sequence ID" value="NZ_CH672427.1"/>
</dbReference>
<reference evidence="1 2" key="1">
    <citation type="submission" date="2006-02" db="EMBL/GenBank/DDBJ databases">
        <authorList>
            <person name="Waterbury J."/>
            <person name="Ferriera S."/>
            <person name="Johnson J."/>
            <person name="Kravitz S."/>
            <person name="Halpern A."/>
            <person name="Remington K."/>
            <person name="Beeson K."/>
            <person name="Tran B."/>
            <person name="Rogers Y.-H."/>
            <person name="Friedman R."/>
            <person name="Venter J.C."/>
        </authorList>
    </citation>
    <scope>NUCLEOTIDE SEQUENCE [LARGE SCALE GENOMIC DNA]</scope>
    <source>
        <strain evidence="1 2">Nb-231</strain>
    </source>
</reference>
<comment type="caution">
    <text evidence="1">The sequence shown here is derived from an EMBL/GenBank/DDBJ whole genome shotgun (WGS) entry which is preliminary data.</text>
</comment>
<dbReference type="AlphaFoldDB" id="A4BRK6"/>
<accession>A4BRK6</accession>
<dbReference type="OrthoDB" id="7058132at2"/>
<dbReference type="EMBL" id="AAOF01000007">
    <property type="protein sequence ID" value="EAR21577.1"/>
    <property type="molecule type" value="Genomic_DNA"/>
</dbReference>
<evidence type="ECO:0000313" key="1">
    <source>
        <dbReference type="EMBL" id="EAR21577.1"/>
    </source>
</evidence>
<keyword evidence="2" id="KW-1185">Reference proteome</keyword>
<gene>
    <name evidence="1" type="ORF">NB231_02383</name>
</gene>
<dbReference type="STRING" id="314278.NB231_02383"/>
<evidence type="ECO:0000313" key="2">
    <source>
        <dbReference type="Proteomes" id="UP000003374"/>
    </source>
</evidence>
<dbReference type="Proteomes" id="UP000003374">
    <property type="component" value="Unassembled WGS sequence"/>
</dbReference>
<sequence>MTISIVTSNCQILADVYQIQVNGLPGLGGYTLIINLHCTVRSLETQTFLRHLVIRVDWGGEEQRRIGFAIPEQAQPIQISSSGQQTLEFRLALTPQQLEAIEARRNGGDFRLRIWLTGEVTQGGNIATITESGEHHIRQQDWIEALERMEYRRSLLYEVPLPDQESGAEPAADIIGKAQYHLLRGHYDECVAECRKLFETYPLSKEDEAQLGRAREKFSGGRDGKESMDIPERLILLRDAIKHATHPAHHNHGRDSYSRDQARAILAAAVAMMTCSGFAGPGHIG</sequence>
<organism evidence="1 2">
    <name type="scientific">Nitrococcus mobilis Nb-231</name>
    <dbReference type="NCBI Taxonomy" id="314278"/>
    <lineage>
        <taxon>Bacteria</taxon>
        <taxon>Pseudomonadati</taxon>
        <taxon>Pseudomonadota</taxon>
        <taxon>Gammaproteobacteria</taxon>
        <taxon>Chromatiales</taxon>
        <taxon>Ectothiorhodospiraceae</taxon>
        <taxon>Nitrococcus</taxon>
    </lineage>
</organism>
<name>A4BRK6_9GAMM</name>
<proteinExistence type="predicted"/>